<accession>A0AAV9BRG7</accession>
<name>A0AAV9BRG7_ACOGR</name>
<feature type="transmembrane region" description="Helical" evidence="4">
    <location>
        <begin position="361"/>
        <end position="379"/>
    </location>
</feature>
<feature type="transmembrane region" description="Helical" evidence="4">
    <location>
        <begin position="429"/>
        <end position="449"/>
    </location>
</feature>
<keyword evidence="3" id="KW-0067">ATP-binding</keyword>
<keyword evidence="2" id="KW-0378">Hydrolase</keyword>
<dbReference type="EMBL" id="JAUJYN010000002">
    <property type="protein sequence ID" value="KAK1278868.1"/>
    <property type="molecule type" value="Genomic_DNA"/>
</dbReference>
<dbReference type="AlphaFoldDB" id="A0AAV9BRG7"/>
<evidence type="ECO:0000313" key="6">
    <source>
        <dbReference type="Proteomes" id="UP001179952"/>
    </source>
</evidence>
<comment type="similarity">
    <text evidence="1">Belongs to the GDA1/CD39 NTPase family.</text>
</comment>
<keyword evidence="4" id="KW-1133">Transmembrane helix</keyword>
<dbReference type="Proteomes" id="UP001179952">
    <property type="component" value="Unassembled WGS sequence"/>
</dbReference>
<gene>
    <name evidence="5" type="ORF">QJS04_geneDACA003483</name>
</gene>
<dbReference type="PANTHER" id="PTHR11782:SF96">
    <property type="entry name" value="APYRASE 6-RELATED"/>
    <property type="match status" value="1"/>
</dbReference>
<dbReference type="Gene3D" id="3.30.420.40">
    <property type="match status" value="1"/>
</dbReference>
<evidence type="ECO:0000313" key="5">
    <source>
        <dbReference type="EMBL" id="KAK1278868.1"/>
    </source>
</evidence>
<evidence type="ECO:0000256" key="4">
    <source>
        <dbReference type="SAM" id="Phobius"/>
    </source>
</evidence>
<protein>
    <submittedName>
        <fullName evidence="5">Apyrase 6</fullName>
    </submittedName>
</protein>
<evidence type="ECO:0000256" key="1">
    <source>
        <dbReference type="ARBA" id="ARBA00009283"/>
    </source>
</evidence>
<reference evidence="5" key="2">
    <citation type="submission" date="2023-06" db="EMBL/GenBank/DDBJ databases">
        <authorList>
            <person name="Ma L."/>
            <person name="Liu K.-W."/>
            <person name="Li Z."/>
            <person name="Hsiao Y.-Y."/>
            <person name="Qi Y."/>
            <person name="Fu T."/>
            <person name="Tang G."/>
            <person name="Zhang D."/>
            <person name="Sun W.-H."/>
            <person name="Liu D.-K."/>
            <person name="Li Y."/>
            <person name="Chen G.-Z."/>
            <person name="Liu X.-D."/>
            <person name="Liao X.-Y."/>
            <person name="Jiang Y.-T."/>
            <person name="Yu X."/>
            <person name="Hao Y."/>
            <person name="Huang J."/>
            <person name="Zhao X.-W."/>
            <person name="Ke S."/>
            <person name="Chen Y.-Y."/>
            <person name="Wu W.-L."/>
            <person name="Hsu J.-L."/>
            <person name="Lin Y.-F."/>
            <person name="Huang M.-D."/>
            <person name="Li C.-Y."/>
            <person name="Huang L."/>
            <person name="Wang Z.-W."/>
            <person name="Zhao X."/>
            <person name="Zhong W.-Y."/>
            <person name="Peng D.-H."/>
            <person name="Ahmad S."/>
            <person name="Lan S."/>
            <person name="Zhang J.-S."/>
            <person name="Tsai W.-C."/>
            <person name="Van De Peer Y."/>
            <person name="Liu Z.-J."/>
        </authorList>
    </citation>
    <scope>NUCLEOTIDE SEQUENCE</scope>
    <source>
        <strain evidence="5">SCP</strain>
        <tissue evidence="5">Leaves</tissue>
    </source>
</reference>
<dbReference type="GO" id="GO:0009134">
    <property type="term" value="P:nucleoside diphosphate catabolic process"/>
    <property type="evidence" value="ECO:0007669"/>
    <property type="project" value="TreeGrafter"/>
</dbReference>
<keyword evidence="4" id="KW-0812">Transmembrane</keyword>
<dbReference type="GO" id="GO:0005524">
    <property type="term" value="F:ATP binding"/>
    <property type="evidence" value="ECO:0007669"/>
    <property type="project" value="UniProtKB-KW"/>
</dbReference>
<feature type="binding site" evidence="3">
    <location>
        <begin position="237"/>
        <end position="241"/>
    </location>
    <ligand>
        <name>ATP</name>
        <dbReference type="ChEBI" id="CHEBI:30616"/>
    </ligand>
</feature>
<keyword evidence="6" id="KW-1185">Reference proteome</keyword>
<dbReference type="PANTHER" id="PTHR11782">
    <property type="entry name" value="ADENOSINE/GUANOSINE DIPHOSPHATASE"/>
    <property type="match status" value="1"/>
</dbReference>
<dbReference type="Pfam" id="PF01150">
    <property type="entry name" value="GDA1_CD39"/>
    <property type="match status" value="2"/>
</dbReference>
<comment type="caution">
    <text evidence="5">The sequence shown here is derived from an EMBL/GenBank/DDBJ whole genome shotgun (WGS) entry which is preliminary data.</text>
</comment>
<dbReference type="GO" id="GO:0017110">
    <property type="term" value="F:nucleoside diphosphate phosphatase activity"/>
    <property type="evidence" value="ECO:0007669"/>
    <property type="project" value="TreeGrafter"/>
</dbReference>
<dbReference type="Gene3D" id="3.30.420.150">
    <property type="entry name" value="Exopolyphosphatase. Domain 2"/>
    <property type="match status" value="2"/>
</dbReference>
<evidence type="ECO:0000256" key="2">
    <source>
        <dbReference type="ARBA" id="ARBA00022801"/>
    </source>
</evidence>
<organism evidence="5 6">
    <name type="scientific">Acorus gramineus</name>
    <name type="common">Dwarf sweet flag</name>
    <dbReference type="NCBI Taxonomy" id="55184"/>
    <lineage>
        <taxon>Eukaryota</taxon>
        <taxon>Viridiplantae</taxon>
        <taxon>Streptophyta</taxon>
        <taxon>Embryophyta</taxon>
        <taxon>Tracheophyta</taxon>
        <taxon>Spermatophyta</taxon>
        <taxon>Magnoliopsida</taxon>
        <taxon>Liliopsida</taxon>
        <taxon>Acoraceae</taxon>
        <taxon>Acorus</taxon>
    </lineage>
</organism>
<keyword evidence="4" id="KW-0472">Membrane</keyword>
<keyword evidence="3" id="KW-0547">Nucleotide-binding</keyword>
<dbReference type="GO" id="GO:0016020">
    <property type="term" value="C:membrane"/>
    <property type="evidence" value="ECO:0007669"/>
    <property type="project" value="TreeGrafter"/>
</dbReference>
<proteinExistence type="inferred from homology"/>
<reference evidence="5" key="1">
    <citation type="journal article" date="2023" name="Nat. Commun.">
        <title>Diploid and tetraploid genomes of Acorus and the evolution of monocots.</title>
        <authorList>
            <person name="Ma L."/>
            <person name="Liu K.W."/>
            <person name="Li Z."/>
            <person name="Hsiao Y.Y."/>
            <person name="Qi Y."/>
            <person name="Fu T."/>
            <person name="Tang G.D."/>
            <person name="Zhang D."/>
            <person name="Sun W.H."/>
            <person name="Liu D.K."/>
            <person name="Li Y."/>
            <person name="Chen G.Z."/>
            <person name="Liu X.D."/>
            <person name="Liao X.Y."/>
            <person name="Jiang Y.T."/>
            <person name="Yu X."/>
            <person name="Hao Y."/>
            <person name="Huang J."/>
            <person name="Zhao X.W."/>
            <person name="Ke S."/>
            <person name="Chen Y.Y."/>
            <person name="Wu W.L."/>
            <person name="Hsu J.L."/>
            <person name="Lin Y.F."/>
            <person name="Huang M.D."/>
            <person name="Li C.Y."/>
            <person name="Huang L."/>
            <person name="Wang Z.W."/>
            <person name="Zhao X."/>
            <person name="Zhong W.Y."/>
            <person name="Peng D.H."/>
            <person name="Ahmad S."/>
            <person name="Lan S."/>
            <person name="Zhang J.S."/>
            <person name="Tsai W.C."/>
            <person name="Van de Peer Y."/>
            <person name="Liu Z.J."/>
        </authorList>
    </citation>
    <scope>NUCLEOTIDE SEQUENCE</scope>
    <source>
        <strain evidence="5">SCP</strain>
    </source>
</reference>
<feature type="transmembrane region" description="Helical" evidence="4">
    <location>
        <begin position="44"/>
        <end position="64"/>
    </location>
</feature>
<sequence length="475" mass="53162">MDFTTLQSRVSPAYIPPHRTQLHPRMHAFTSRPPSIPPPSRERWWILAVGLLILPFLLYLAAIARGVHRSSRFGEPRQNGYGVVIDAGPGSSRVHVFEFLNEGRIPIVQLHGKGSRSLQSRPGLTAFAEDPENIEGSMEGLIEFAREWVPKAEWKDTKVRLLARMGTEMNGGSDAKGAILESCRRVLRSSGFMFRDEWASIITGQEKGLYAWVAANYALGTLGSEPEETMGIFELGGASAQVTFVPRNPSFIKSSQLLKFAGVEYNLHTLDMHHLSQDAAWDLFGELQESRDMMYTCTRPPCNIISSFLPEYQGKALSVDSFFYTSEKASLSDLESAAQQYCEDDWDKLKKTHDGIDEADLLRYCFSSVYMVALLHNGLGIPMDAKRIGFANPEGSVPLDWTLGAFILQTVAEPEVELDNLGNIVGNDAVVYLSLFAFLFLVILAAFYVSRWHKPRLKTVYDLEKGYYIVKSVSR</sequence>
<dbReference type="InterPro" id="IPR000407">
    <property type="entry name" value="GDA1_CD39_NTPase"/>
</dbReference>
<evidence type="ECO:0000256" key="3">
    <source>
        <dbReference type="PIRSR" id="PIRSR600407-2"/>
    </source>
</evidence>